<evidence type="ECO:0000256" key="1">
    <source>
        <dbReference type="ARBA" id="ARBA00023121"/>
    </source>
</evidence>
<protein>
    <recommendedName>
        <fullName evidence="4">DegV domain-containing protein</fullName>
    </recommendedName>
</protein>
<dbReference type="NCBIfam" id="TIGR00762">
    <property type="entry name" value="DegV"/>
    <property type="match status" value="1"/>
</dbReference>
<dbReference type="InterPro" id="IPR043168">
    <property type="entry name" value="DegV_C"/>
</dbReference>
<comment type="caution">
    <text evidence="2">The sequence shown here is derived from an EMBL/GenBank/DDBJ whole genome shotgun (WGS) entry which is preliminary data.</text>
</comment>
<accession>A0A0I9Z4Y0</accession>
<dbReference type="EMBL" id="LDPR01000004">
    <property type="protein sequence ID" value="KLO37646.1"/>
    <property type="molecule type" value="Genomic_DNA"/>
</dbReference>
<evidence type="ECO:0000313" key="3">
    <source>
        <dbReference type="Proteomes" id="UP000036334"/>
    </source>
</evidence>
<dbReference type="RefSeq" id="WP_047315823.1">
    <property type="nucleotide sequence ID" value="NZ_LDPQ01000017.1"/>
</dbReference>
<dbReference type="AlphaFoldDB" id="A0A0I9Z4Y0"/>
<dbReference type="OrthoDB" id="9760324at2"/>
<dbReference type="GO" id="GO:0008289">
    <property type="term" value="F:lipid binding"/>
    <property type="evidence" value="ECO:0007669"/>
    <property type="project" value="UniProtKB-KW"/>
</dbReference>
<evidence type="ECO:0008006" key="4">
    <source>
        <dbReference type="Google" id="ProtNLM"/>
    </source>
</evidence>
<dbReference type="PANTHER" id="PTHR33434">
    <property type="entry name" value="DEGV DOMAIN-CONTAINING PROTEIN DR_1986-RELATED"/>
    <property type="match status" value="1"/>
</dbReference>
<dbReference type="SUPFAM" id="SSF82549">
    <property type="entry name" value="DAK1/DegV-like"/>
    <property type="match status" value="1"/>
</dbReference>
<evidence type="ECO:0000313" key="2">
    <source>
        <dbReference type="EMBL" id="KLO37646.1"/>
    </source>
</evidence>
<reference evidence="2 3" key="1">
    <citation type="submission" date="2015-05" db="EMBL/GenBank/DDBJ databases">
        <title>Genome sequence of Mycobacterium haemophilum.</title>
        <authorList>
            <person name="Greninger A.L."/>
            <person name="Cunningham G."/>
            <person name="Miller S."/>
        </authorList>
    </citation>
    <scope>NUCLEOTIDE SEQUENCE [LARGE SCALE GENOMIC DNA]</scope>
    <source>
        <strain evidence="3">UC1</strain>
    </source>
</reference>
<dbReference type="STRING" id="1202450.B586_08295"/>
<sequence length="291" mass="31296">MADIAVVTNSNCALPAHLIDSLDITVVSMYYDLGYGRLRESEFDGDLDRFYRELAASNGDATTMPATVDDYLAVFQQLLKTHSAIVAVLLTSAFSETCSNARQAAARLESEGRGGERVVVIDSAGTGGHMGVQALAAARAAAAGHDRLAVIERVRRARQEVRLWVLVETLEYLRRGGKAGSAAAWIGSALDLKSIITIESETKAVERVRTRKRGSERLVELMRQRRVAGADRWFVHHTQAPEDAQQLVERLGGLFGTKPLLVTEAGPVIAVNYGPGSLWVGGLPGIALDGG</sequence>
<proteinExistence type="predicted"/>
<gene>
    <name evidence="2" type="ORF">ABH38_06595</name>
</gene>
<dbReference type="Pfam" id="PF02645">
    <property type="entry name" value="DegV"/>
    <property type="match status" value="1"/>
</dbReference>
<dbReference type="Gene3D" id="3.30.1180.10">
    <property type="match status" value="1"/>
</dbReference>
<dbReference type="PROSITE" id="PS51482">
    <property type="entry name" value="DEGV"/>
    <property type="match status" value="1"/>
</dbReference>
<dbReference type="PATRIC" id="fig|29311.18.peg.1485"/>
<dbReference type="PANTHER" id="PTHR33434:SF2">
    <property type="entry name" value="FATTY ACID-BINDING PROTEIN TM_1468"/>
    <property type="match status" value="1"/>
</dbReference>
<keyword evidence="1" id="KW-0446">Lipid-binding</keyword>
<dbReference type="InterPro" id="IPR050270">
    <property type="entry name" value="DegV_domain_contain"/>
</dbReference>
<dbReference type="Gene3D" id="3.40.50.10170">
    <property type="match status" value="1"/>
</dbReference>
<dbReference type="InterPro" id="IPR003797">
    <property type="entry name" value="DegV"/>
</dbReference>
<name>A0A0I9Z4Y0_9MYCO</name>
<organism evidence="2 3">
    <name type="scientific">Mycobacterium haemophilum</name>
    <dbReference type="NCBI Taxonomy" id="29311"/>
    <lineage>
        <taxon>Bacteria</taxon>
        <taxon>Bacillati</taxon>
        <taxon>Actinomycetota</taxon>
        <taxon>Actinomycetes</taxon>
        <taxon>Mycobacteriales</taxon>
        <taxon>Mycobacteriaceae</taxon>
        <taxon>Mycobacterium</taxon>
    </lineage>
</organism>
<dbReference type="Proteomes" id="UP000036334">
    <property type="component" value="Unassembled WGS sequence"/>
</dbReference>
<keyword evidence="3" id="KW-1185">Reference proteome</keyword>